<evidence type="ECO:0000259" key="7">
    <source>
        <dbReference type="Pfam" id="PF07980"/>
    </source>
</evidence>
<feature type="domain" description="SusD-like N-terminal" evidence="8">
    <location>
        <begin position="21"/>
        <end position="237"/>
    </location>
</feature>
<evidence type="ECO:0000256" key="6">
    <source>
        <dbReference type="SAM" id="SignalP"/>
    </source>
</evidence>
<dbReference type="InterPro" id="IPR011990">
    <property type="entry name" value="TPR-like_helical_dom_sf"/>
</dbReference>
<gene>
    <name evidence="9" type="ORF">ACFSKL_10410</name>
</gene>
<dbReference type="CDD" id="cd08977">
    <property type="entry name" value="SusD"/>
    <property type="match status" value="1"/>
</dbReference>
<comment type="similarity">
    <text evidence="2">Belongs to the SusD family.</text>
</comment>
<dbReference type="Pfam" id="PF07980">
    <property type="entry name" value="SusD_RagB"/>
    <property type="match status" value="1"/>
</dbReference>
<evidence type="ECO:0000256" key="5">
    <source>
        <dbReference type="ARBA" id="ARBA00023237"/>
    </source>
</evidence>
<feature type="signal peptide" evidence="6">
    <location>
        <begin position="1"/>
        <end position="19"/>
    </location>
</feature>
<evidence type="ECO:0000313" key="9">
    <source>
        <dbReference type="EMBL" id="MFD2035206.1"/>
    </source>
</evidence>
<dbReference type="InterPro" id="IPR033985">
    <property type="entry name" value="SusD-like_N"/>
</dbReference>
<keyword evidence="10" id="KW-1185">Reference proteome</keyword>
<dbReference type="PROSITE" id="PS51257">
    <property type="entry name" value="PROKAR_LIPOPROTEIN"/>
    <property type="match status" value="1"/>
</dbReference>
<keyword evidence="4" id="KW-0472">Membrane</keyword>
<organism evidence="9 10">
    <name type="scientific">Belliella marina</name>
    <dbReference type="NCBI Taxonomy" id="1644146"/>
    <lineage>
        <taxon>Bacteria</taxon>
        <taxon>Pseudomonadati</taxon>
        <taxon>Bacteroidota</taxon>
        <taxon>Cytophagia</taxon>
        <taxon>Cytophagales</taxon>
        <taxon>Cyclobacteriaceae</taxon>
        <taxon>Belliella</taxon>
    </lineage>
</organism>
<accession>A0ABW4VNA8</accession>
<reference evidence="10" key="1">
    <citation type="journal article" date="2019" name="Int. J. Syst. Evol. Microbiol.">
        <title>The Global Catalogue of Microorganisms (GCM) 10K type strain sequencing project: providing services to taxonomists for standard genome sequencing and annotation.</title>
        <authorList>
            <consortium name="The Broad Institute Genomics Platform"/>
            <consortium name="The Broad Institute Genome Sequencing Center for Infectious Disease"/>
            <person name="Wu L."/>
            <person name="Ma J."/>
        </authorList>
    </citation>
    <scope>NUCLEOTIDE SEQUENCE [LARGE SCALE GENOMIC DNA]</scope>
    <source>
        <strain evidence="10">CGMCC 1.15180</strain>
    </source>
</reference>
<feature type="chain" id="PRO_5046087201" evidence="6">
    <location>
        <begin position="20"/>
        <end position="557"/>
    </location>
</feature>
<keyword evidence="3 6" id="KW-0732">Signal</keyword>
<evidence type="ECO:0000256" key="3">
    <source>
        <dbReference type="ARBA" id="ARBA00022729"/>
    </source>
</evidence>
<dbReference type="Pfam" id="PF14322">
    <property type="entry name" value="SusD-like_3"/>
    <property type="match status" value="1"/>
</dbReference>
<sequence length="557" mass="62844">MKMNRIITILLMLSLTACVDEFLDRRMDTNYTKDQVFSTYTTIRNFGIGIYSHLPNGFDRFDGGTLAAASDEAVHSGAIGTVQKLSSGNWGAFSNPDDQWNNLYSGIRKANLFLQESVDYERVIIQDTITDQGRQTYQTQVNDLRWLRAEAHFLKAYFYFELIKRYGGVPIIEEVLTLEDTQGIQRASFGECVNFIENEIQTALVDLRVSWQGFDSDRLLGRATTGAAHALRSRLWLYAASPLHNTGADPEPWEKAAVASFEVIGSGQYNLVGNYRDLFRSSHNSEIIFSRRYPAANSLERSMYPIGFTGAVGGTNPSQNLVNAYETSNGLAISEDPTYDPQAPYVNRDPRLMMSIVTNGSTYKGRAVETFRYGMDGPGKPRATRTGYYQKKYVDEGLDILQGRTSVHAWIYFRYAEVLLNYAEAMNELYGPDGTSEQTPLSAREALNQVRTRPGVNMPAVAVQGKDAFRDRLHNERRVELAFEEHRYWDVRRWGIADEVLNQPILGVSIALNSGGDIEYNEREVESRYFAPHMNLYPIQAVEINKSGGTLTQNPGW</sequence>
<evidence type="ECO:0000256" key="1">
    <source>
        <dbReference type="ARBA" id="ARBA00004442"/>
    </source>
</evidence>
<feature type="domain" description="RagB/SusD" evidence="7">
    <location>
        <begin position="287"/>
        <end position="557"/>
    </location>
</feature>
<keyword evidence="5" id="KW-0998">Cell outer membrane</keyword>
<comment type="subcellular location">
    <subcellularLocation>
        <location evidence="1">Cell outer membrane</location>
    </subcellularLocation>
</comment>
<evidence type="ECO:0000256" key="2">
    <source>
        <dbReference type="ARBA" id="ARBA00006275"/>
    </source>
</evidence>
<dbReference type="InterPro" id="IPR012944">
    <property type="entry name" value="SusD_RagB_dom"/>
</dbReference>
<protein>
    <submittedName>
        <fullName evidence="9">RagB/SusD family nutrient uptake outer membrane protein</fullName>
    </submittedName>
</protein>
<proteinExistence type="inferred from homology"/>
<comment type="caution">
    <text evidence="9">The sequence shown here is derived from an EMBL/GenBank/DDBJ whole genome shotgun (WGS) entry which is preliminary data.</text>
</comment>
<dbReference type="Gene3D" id="1.25.40.390">
    <property type="match status" value="1"/>
</dbReference>
<dbReference type="EMBL" id="JBHUHR010000027">
    <property type="protein sequence ID" value="MFD2035206.1"/>
    <property type="molecule type" value="Genomic_DNA"/>
</dbReference>
<evidence type="ECO:0000259" key="8">
    <source>
        <dbReference type="Pfam" id="PF14322"/>
    </source>
</evidence>
<dbReference type="Proteomes" id="UP001597361">
    <property type="component" value="Unassembled WGS sequence"/>
</dbReference>
<evidence type="ECO:0000313" key="10">
    <source>
        <dbReference type="Proteomes" id="UP001597361"/>
    </source>
</evidence>
<name>A0ABW4VNA8_9BACT</name>
<evidence type="ECO:0000256" key="4">
    <source>
        <dbReference type="ARBA" id="ARBA00023136"/>
    </source>
</evidence>
<dbReference type="SUPFAM" id="SSF48452">
    <property type="entry name" value="TPR-like"/>
    <property type="match status" value="1"/>
</dbReference>